<dbReference type="RefSeq" id="WP_196194411.1">
    <property type="nucleotide sequence ID" value="NZ_JADPRT010000005.1"/>
</dbReference>
<dbReference type="Gene3D" id="3.40.50.150">
    <property type="entry name" value="Vaccinia Virus protein VP39"/>
    <property type="match status" value="1"/>
</dbReference>
<protein>
    <submittedName>
        <fullName evidence="2">Methyltransferase domain-containing protein</fullName>
    </submittedName>
</protein>
<organism evidence="2 3">
    <name type="scientific">Streptacidiphilus fuscans</name>
    <dbReference type="NCBI Taxonomy" id="2789292"/>
    <lineage>
        <taxon>Bacteria</taxon>
        <taxon>Bacillati</taxon>
        <taxon>Actinomycetota</taxon>
        <taxon>Actinomycetes</taxon>
        <taxon>Kitasatosporales</taxon>
        <taxon>Streptomycetaceae</taxon>
        <taxon>Streptacidiphilus</taxon>
    </lineage>
</organism>
<evidence type="ECO:0000313" key="3">
    <source>
        <dbReference type="Proteomes" id="UP000657385"/>
    </source>
</evidence>
<dbReference type="InterPro" id="IPR013216">
    <property type="entry name" value="Methyltransf_11"/>
</dbReference>
<feature type="domain" description="Methyltransferase type 11" evidence="1">
    <location>
        <begin position="57"/>
        <end position="145"/>
    </location>
</feature>
<dbReference type="SUPFAM" id="SSF53335">
    <property type="entry name" value="S-adenosyl-L-methionine-dependent methyltransferases"/>
    <property type="match status" value="1"/>
</dbReference>
<gene>
    <name evidence="2" type="ORF">I2501_14615</name>
</gene>
<keyword evidence="2" id="KW-0808">Transferase</keyword>
<reference evidence="2" key="1">
    <citation type="submission" date="2020-11" db="EMBL/GenBank/DDBJ databases">
        <title>Isolation and identification of active actinomycetes.</title>
        <authorList>
            <person name="Yu B."/>
        </authorList>
    </citation>
    <scope>NUCLEOTIDE SEQUENCE</scope>
    <source>
        <strain evidence="2">NEAU-YB345</strain>
    </source>
</reference>
<dbReference type="PANTHER" id="PTHR43591:SF110">
    <property type="entry name" value="RHODANESE DOMAIN-CONTAINING PROTEIN"/>
    <property type="match status" value="1"/>
</dbReference>
<evidence type="ECO:0000313" key="2">
    <source>
        <dbReference type="EMBL" id="MBF9069256.1"/>
    </source>
</evidence>
<keyword evidence="3" id="KW-1185">Reference proteome</keyword>
<sequence length="273" mass="29539">MPVAESATLTSPPEGAYVFDNDSPHANELHRCLGAAHDGITTARLAQTGVGPGWDCLEVGAGGGSVALWLAERVAPGGTVLATDLKPEHIPARAGLTVRRHDVVHDPLPEAGFDLIHFRLVLTHLPQRRVVLGTLLRALRPGGWLQLEEFDIDYAPVLLAPDRRTREGYEACQAAKGRVLRAAGADPSWGRKSAEDLRAAGFTDVEPVPHLMPWTADSPGLQLQLHHTYHLREALLEQGLTDDQLLAAREAMTHPAFRAASSVLYCVQARRPA</sequence>
<dbReference type="Proteomes" id="UP000657385">
    <property type="component" value="Unassembled WGS sequence"/>
</dbReference>
<proteinExistence type="predicted"/>
<comment type="caution">
    <text evidence="2">The sequence shown here is derived from an EMBL/GenBank/DDBJ whole genome shotgun (WGS) entry which is preliminary data.</text>
</comment>
<dbReference type="CDD" id="cd02440">
    <property type="entry name" value="AdoMet_MTases"/>
    <property type="match status" value="1"/>
</dbReference>
<name>A0A931B5A1_9ACTN</name>
<dbReference type="AlphaFoldDB" id="A0A931B5A1"/>
<dbReference type="GO" id="GO:0032259">
    <property type="term" value="P:methylation"/>
    <property type="evidence" value="ECO:0007669"/>
    <property type="project" value="UniProtKB-KW"/>
</dbReference>
<keyword evidence="2" id="KW-0489">Methyltransferase</keyword>
<dbReference type="GO" id="GO:0008168">
    <property type="term" value="F:methyltransferase activity"/>
    <property type="evidence" value="ECO:0007669"/>
    <property type="project" value="UniProtKB-KW"/>
</dbReference>
<dbReference type="EMBL" id="JADPRT010000005">
    <property type="protein sequence ID" value="MBF9069256.1"/>
    <property type="molecule type" value="Genomic_DNA"/>
</dbReference>
<accession>A0A931B5A1</accession>
<evidence type="ECO:0000259" key="1">
    <source>
        <dbReference type="Pfam" id="PF08241"/>
    </source>
</evidence>
<dbReference type="InterPro" id="IPR029063">
    <property type="entry name" value="SAM-dependent_MTases_sf"/>
</dbReference>
<dbReference type="Pfam" id="PF08241">
    <property type="entry name" value="Methyltransf_11"/>
    <property type="match status" value="1"/>
</dbReference>
<dbReference type="PANTHER" id="PTHR43591">
    <property type="entry name" value="METHYLTRANSFERASE"/>
    <property type="match status" value="1"/>
</dbReference>